<dbReference type="Proteomes" id="UP001151699">
    <property type="component" value="Chromosome X"/>
</dbReference>
<organism evidence="1 2">
    <name type="scientific">Pseudolycoriella hygida</name>
    <dbReference type="NCBI Taxonomy" id="35572"/>
    <lineage>
        <taxon>Eukaryota</taxon>
        <taxon>Metazoa</taxon>
        <taxon>Ecdysozoa</taxon>
        <taxon>Arthropoda</taxon>
        <taxon>Hexapoda</taxon>
        <taxon>Insecta</taxon>
        <taxon>Pterygota</taxon>
        <taxon>Neoptera</taxon>
        <taxon>Endopterygota</taxon>
        <taxon>Diptera</taxon>
        <taxon>Nematocera</taxon>
        <taxon>Sciaroidea</taxon>
        <taxon>Sciaridae</taxon>
        <taxon>Pseudolycoriella</taxon>
    </lineage>
</organism>
<dbReference type="EMBL" id="WJQU01000003">
    <property type="protein sequence ID" value="KAJ6639326.1"/>
    <property type="molecule type" value="Genomic_DNA"/>
</dbReference>
<gene>
    <name evidence="1" type="ORF">Bhyg_12070</name>
</gene>
<reference evidence="1" key="1">
    <citation type="submission" date="2022-07" db="EMBL/GenBank/DDBJ databases">
        <authorList>
            <person name="Trinca V."/>
            <person name="Uliana J.V.C."/>
            <person name="Torres T.T."/>
            <person name="Ward R.J."/>
            <person name="Monesi N."/>
        </authorList>
    </citation>
    <scope>NUCLEOTIDE SEQUENCE</scope>
    <source>
        <strain evidence="1">HSMRA1968</strain>
        <tissue evidence="1">Whole embryos</tissue>
    </source>
</reference>
<sequence>MYYLTKKKALTIYGRIDRRLMKMYAYKISLEIAVVHILENEKSKAFAAFRTIKSHINSTI</sequence>
<protein>
    <submittedName>
        <fullName evidence="1">Uncharacterized protein</fullName>
    </submittedName>
</protein>
<proteinExistence type="predicted"/>
<evidence type="ECO:0000313" key="1">
    <source>
        <dbReference type="EMBL" id="KAJ6639326.1"/>
    </source>
</evidence>
<evidence type="ECO:0000313" key="2">
    <source>
        <dbReference type="Proteomes" id="UP001151699"/>
    </source>
</evidence>
<name>A0A9Q0MWJ8_9DIPT</name>
<accession>A0A9Q0MWJ8</accession>
<comment type="caution">
    <text evidence="1">The sequence shown here is derived from an EMBL/GenBank/DDBJ whole genome shotgun (WGS) entry which is preliminary data.</text>
</comment>
<dbReference type="AlphaFoldDB" id="A0A9Q0MWJ8"/>
<keyword evidence="2" id="KW-1185">Reference proteome</keyword>